<name>A0A942UIP2_9BACI</name>
<dbReference type="PROSITE" id="PS00105">
    <property type="entry name" value="AA_TRANSFER_CLASS_1"/>
    <property type="match status" value="1"/>
</dbReference>
<keyword evidence="4 6" id="KW-0808">Transferase</keyword>
<gene>
    <name evidence="8" type="ORF">KHA91_05320</name>
</gene>
<evidence type="ECO:0000256" key="6">
    <source>
        <dbReference type="RuleBase" id="RU000481"/>
    </source>
</evidence>
<dbReference type="SUPFAM" id="SSF53383">
    <property type="entry name" value="PLP-dependent transferases"/>
    <property type="match status" value="1"/>
</dbReference>
<comment type="caution">
    <text evidence="8">The sequence shown here is derived from an EMBL/GenBank/DDBJ whole genome shotgun (WGS) entry which is preliminary data.</text>
</comment>
<evidence type="ECO:0000256" key="5">
    <source>
        <dbReference type="ARBA" id="ARBA00022898"/>
    </source>
</evidence>
<dbReference type="InterPro" id="IPR015421">
    <property type="entry name" value="PyrdxlP-dep_Trfase_major"/>
</dbReference>
<dbReference type="GO" id="GO:0006520">
    <property type="term" value="P:amino acid metabolic process"/>
    <property type="evidence" value="ECO:0007669"/>
    <property type="project" value="InterPro"/>
</dbReference>
<evidence type="ECO:0000256" key="4">
    <source>
        <dbReference type="ARBA" id="ARBA00022679"/>
    </source>
</evidence>
<evidence type="ECO:0000313" key="9">
    <source>
        <dbReference type="Proteomes" id="UP000676456"/>
    </source>
</evidence>
<protein>
    <recommendedName>
        <fullName evidence="6">Aminotransferase</fullName>
        <ecNumber evidence="6">2.6.1.-</ecNumber>
    </recommendedName>
</protein>
<dbReference type="FunFam" id="3.40.640.10:FF:000033">
    <property type="entry name" value="Aspartate aminotransferase"/>
    <property type="match status" value="1"/>
</dbReference>
<dbReference type="Gene3D" id="3.40.640.10">
    <property type="entry name" value="Type I PLP-dependent aspartate aminotransferase-like (Major domain)"/>
    <property type="match status" value="1"/>
</dbReference>
<organism evidence="8 9">
    <name type="scientific">Lederbergia citrea</name>
    <dbReference type="NCBI Taxonomy" id="2833581"/>
    <lineage>
        <taxon>Bacteria</taxon>
        <taxon>Bacillati</taxon>
        <taxon>Bacillota</taxon>
        <taxon>Bacilli</taxon>
        <taxon>Bacillales</taxon>
        <taxon>Bacillaceae</taxon>
        <taxon>Lederbergia</taxon>
    </lineage>
</organism>
<dbReference type="InterPro" id="IPR015424">
    <property type="entry name" value="PyrdxlP-dep_Trfase"/>
</dbReference>
<dbReference type="InterPro" id="IPR004839">
    <property type="entry name" value="Aminotransferase_I/II_large"/>
</dbReference>
<dbReference type="Pfam" id="PF00155">
    <property type="entry name" value="Aminotran_1_2"/>
    <property type="match status" value="1"/>
</dbReference>
<keyword evidence="3 6" id="KW-0032">Aminotransferase</keyword>
<dbReference type="PANTHER" id="PTHR46383">
    <property type="entry name" value="ASPARTATE AMINOTRANSFERASE"/>
    <property type="match status" value="1"/>
</dbReference>
<comment type="similarity">
    <text evidence="2 6">Belongs to the class-I pyridoxal-phosphate-dependent aminotransferase family.</text>
</comment>
<dbReference type="InterPro" id="IPR004838">
    <property type="entry name" value="NHTrfase_class1_PyrdxlP-BS"/>
</dbReference>
<evidence type="ECO:0000256" key="3">
    <source>
        <dbReference type="ARBA" id="ARBA00022576"/>
    </source>
</evidence>
<evidence type="ECO:0000313" key="8">
    <source>
        <dbReference type="EMBL" id="MBS4222175.1"/>
    </source>
</evidence>
<dbReference type="PRINTS" id="PR00753">
    <property type="entry name" value="ACCSYNTHASE"/>
</dbReference>
<dbReference type="PANTHER" id="PTHR46383:SF1">
    <property type="entry name" value="ASPARTATE AMINOTRANSFERASE"/>
    <property type="match status" value="1"/>
</dbReference>
<keyword evidence="9" id="KW-1185">Reference proteome</keyword>
<evidence type="ECO:0000256" key="2">
    <source>
        <dbReference type="ARBA" id="ARBA00007441"/>
    </source>
</evidence>
<dbReference type="InterPro" id="IPR015422">
    <property type="entry name" value="PyrdxlP-dep_Trfase_small"/>
</dbReference>
<dbReference type="EMBL" id="JAGYPN010000001">
    <property type="protein sequence ID" value="MBS4222175.1"/>
    <property type="molecule type" value="Genomic_DNA"/>
</dbReference>
<dbReference type="AlphaFoldDB" id="A0A942UIP2"/>
<dbReference type="GO" id="GO:0008483">
    <property type="term" value="F:transaminase activity"/>
    <property type="evidence" value="ECO:0007669"/>
    <property type="project" value="UniProtKB-KW"/>
</dbReference>
<dbReference type="Gene3D" id="3.90.1150.10">
    <property type="entry name" value="Aspartate Aminotransferase, domain 1"/>
    <property type="match status" value="1"/>
</dbReference>
<evidence type="ECO:0000256" key="1">
    <source>
        <dbReference type="ARBA" id="ARBA00001933"/>
    </source>
</evidence>
<reference evidence="8 9" key="1">
    <citation type="submission" date="2021-05" db="EMBL/GenBank/DDBJ databases">
        <title>Novel Bacillus species.</title>
        <authorList>
            <person name="Liu G."/>
        </authorList>
    </citation>
    <scope>NUCLEOTIDE SEQUENCE [LARGE SCALE GENOMIC DNA]</scope>
    <source>
        <strain evidence="8 9">FJAT-49682</strain>
    </source>
</reference>
<dbReference type="GO" id="GO:0030170">
    <property type="term" value="F:pyridoxal phosphate binding"/>
    <property type="evidence" value="ECO:0007669"/>
    <property type="project" value="InterPro"/>
</dbReference>
<dbReference type="InterPro" id="IPR050596">
    <property type="entry name" value="AspAT/PAT-like"/>
</dbReference>
<comment type="cofactor">
    <cofactor evidence="1 6">
        <name>pyridoxal 5'-phosphate</name>
        <dbReference type="ChEBI" id="CHEBI:597326"/>
    </cofactor>
</comment>
<dbReference type="Proteomes" id="UP000676456">
    <property type="component" value="Unassembled WGS sequence"/>
</dbReference>
<keyword evidence="5" id="KW-0663">Pyridoxal phosphate</keyword>
<feature type="domain" description="Aminotransferase class I/classII large" evidence="7">
    <location>
        <begin position="31"/>
        <end position="385"/>
    </location>
</feature>
<proteinExistence type="inferred from homology"/>
<evidence type="ECO:0000259" key="7">
    <source>
        <dbReference type="Pfam" id="PF00155"/>
    </source>
</evidence>
<dbReference type="CDD" id="cd00609">
    <property type="entry name" value="AAT_like"/>
    <property type="match status" value="1"/>
</dbReference>
<dbReference type="EC" id="2.6.1.-" evidence="6"/>
<sequence length="394" mass="42929">MRLANRVGALTPSSTLAITAKAKELKSQGLDIIGLGAGEPDFNTPANIIEAAYKSMKDGMTKYTPSGGLPELKQAVIHKLKRDQGLTYENSQIIIGNGAKHVLYTLFQVLLNEGDEVIIPTPYWVSYPEQVKLAGGQPVYVEGNEDKDFKITPAQLEETITEKTKAIIINSPSNPTGMLYSKEELAALGEVCLRNNILIVSDEIYEKLVYAENKHVSIAQLSPELKAITIVINGVSKSHSMTGWRIGYAAGDKEIIGAMTDLASHSTSNPTTTSQFGALEAYDGPQEAVEEMRQAFEERLNIIFEKLISIPGVTCKKPQGAFYLYPNVKKAAQYAGYDDVDQFVEGLLEEALVAVIPGSGFGTPDNIRLSYATSLDLLEEAVKRISTFVTNKMS</sequence>
<accession>A0A942UIP2</accession>